<evidence type="ECO:0000313" key="7">
    <source>
        <dbReference type="EMBL" id="SOE53003.1"/>
    </source>
</evidence>
<dbReference type="PIRSF" id="PIRSF000538">
    <property type="entry name" value="GlpK"/>
    <property type="match status" value="1"/>
</dbReference>
<proteinExistence type="inferred from homology"/>
<dbReference type="CDD" id="cd07804">
    <property type="entry name" value="ASKHA_NBD_FGGY_RrXK-like"/>
    <property type="match status" value="1"/>
</dbReference>
<dbReference type="RefSeq" id="WP_097059615.1">
    <property type="nucleotide sequence ID" value="NZ_BMLC01000002.1"/>
</dbReference>
<evidence type="ECO:0000259" key="6">
    <source>
        <dbReference type="Pfam" id="PF02782"/>
    </source>
</evidence>
<evidence type="ECO:0000256" key="4">
    <source>
        <dbReference type="ARBA" id="ARBA00022777"/>
    </source>
</evidence>
<reference evidence="7 8" key="1">
    <citation type="submission" date="2017-09" db="EMBL/GenBank/DDBJ databases">
        <authorList>
            <person name="Ehlers B."/>
            <person name="Leendertz F.H."/>
        </authorList>
    </citation>
    <scope>NUCLEOTIDE SEQUENCE [LARGE SCALE GENOMIC DNA]</scope>
    <source>
        <strain evidence="7 8">CGMCC 1.05381</strain>
    </source>
</reference>
<dbReference type="Proteomes" id="UP000219440">
    <property type="component" value="Unassembled WGS sequence"/>
</dbReference>
<keyword evidence="8" id="KW-1185">Reference proteome</keyword>
<keyword evidence="2" id="KW-0119">Carbohydrate metabolism</keyword>
<feature type="domain" description="Carbohydrate kinase FGGY N-terminal" evidence="5">
    <location>
        <begin position="6"/>
        <end position="247"/>
    </location>
</feature>
<dbReference type="InterPro" id="IPR000577">
    <property type="entry name" value="Carb_kinase_FGGY"/>
</dbReference>
<dbReference type="Gene3D" id="3.30.420.40">
    <property type="match status" value="2"/>
</dbReference>
<dbReference type="GO" id="GO:0016301">
    <property type="term" value="F:kinase activity"/>
    <property type="evidence" value="ECO:0007669"/>
    <property type="project" value="UniProtKB-KW"/>
</dbReference>
<evidence type="ECO:0000256" key="3">
    <source>
        <dbReference type="ARBA" id="ARBA00022679"/>
    </source>
</evidence>
<sequence length="521" mass="57363">MAVTHLLGIDFGTGGAKACVIDDQGRVLAYAFREYPILHPRPGWSEHDPETYWRVTCEIVTQVLRESQCLPHEIAGIAVSSAQPSMVLVDGEGNPVAAATNLMDRRALDEVNIIRNIVGESTIEQVTANRIEDHPNLVNLYWYKRNRPQIYRRIHKALTVDGFIVSRLTGRFSLNSSSAVFYGVAFDIRTGVFREDILDKLEIDPAILPTLFDPTDLVGEITADAARITGLNAGTPVVAGQVDCNAGWIAGGAIQPGDMQLNLGTSGVLGVVHQNMDFLESQDGLRMVNIPYTTSPRDTFAAVAVTTTGGQALRYLRDTFGAGEVDVERLLHVSAYDLITLQARDVPPGSDGLLVLPYLMGERSPIWDTSARAVIFGLSLHHHRGHIFRAFLEGVAYALYDSYSVLQRTGLKITYPLIFNEGGAKSEVWRRIITDVFGVPTALLKGRTGAPLGDAILAGVGVGVFKDFAVAKEWSRYGEHLEPDTQNHELYMEYFQLYKSVYSNLEGNFKDLQAIARRNNN</sequence>
<keyword evidence="3" id="KW-0808">Transferase</keyword>
<dbReference type="InterPro" id="IPR018484">
    <property type="entry name" value="FGGY_N"/>
</dbReference>
<keyword evidence="4 7" id="KW-0418">Kinase</keyword>
<comment type="similarity">
    <text evidence="1">Belongs to the FGGY kinase family.</text>
</comment>
<dbReference type="Pfam" id="PF02782">
    <property type="entry name" value="FGGY_C"/>
    <property type="match status" value="1"/>
</dbReference>
<accession>A0A2C8YR50</accession>
<evidence type="ECO:0000313" key="8">
    <source>
        <dbReference type="Proteomes" id="UP000219440"/>
    </source>
</evidence>
<dbReference type="EMBL" id="OCST01000001">
    <property type="protein sequence ID" value="SOE53003.1"/>
    <property type="molecule type" value="Genomic_DNA"/>
</dbReference>
<dbReference type="AlphaFoldDB" id="A0A2C8YR50"/>
<dbReference type="InterPro" id="IPR043129">
    <property type="entry name" value="ATPase_NBD"/>
</dbReference>
<dbReference type="GO" id="GO:0042732">
    <property type="term" value="P:D-xylose metabolic process"/>
    <property type="evidence" value="ECO:0007669"/>
    <property type="project" value="UniProtKB-KW"/>
</dbReference>
<evidence type="ECO:0000259" key="5">
    <source>
        <dbReference type="Pfam" id="PF00370"/>
    </source>
</evidence>
<organism evidence="7 8">
    <name type="scientific">Salinibacterium xinjiangense</name>
    <dbReference type="NCBI Taxonomy" id="386302"/>
    <lineage>
        <taxon>Bacteria</taxon>
        <taxon>Bacillati</taxon>
        <taxon>Actinomycetota</taxon>
        <taxon>Actinomycetes</taxon>
        <taxon>Micrococcales</taxon>
        <taxon>Microbacteriaceae</taxon>
        <taxon>Salinibacterium</taxon>
    </lineage>
</organism>
<gene>
    <name evidence="7" type="ORF">SAMN06296378_0490</name>
</gene>
<dbReference type="SUPFAM" id="SSF53067">
    <property type="entry name" value="Actin-like ATPase domain"/>
    <property type="match status" value="2"/>
</dbReference>
<dbReference type="PANTHER" id="PTHR43095">
    <property type="entry name" value="SUGAR KINASE"/>
    <property type="match status" value="1"/>
</dbReference>
<dbReference type="PANTHER" id="PTHR43095:SF5">
    <property type="entry name" value="XYLULOSE KINASE"/>
    <property type="match status" value="1"/>
</dbReference>
<dbReference type="InterPro" id="IPR018485">
    <property type="entry name" value="FGGY_C"/>
</dbReference>
<dbReference type="Pfam" id="PF00370">
    <property type="entry name" value="FGGY_N"/>
    <property type="match status" value="1"/>
</dbReference>
<dbReference type="InterPro" id="IPR050406">
    <property type="entry name" value="FGGY_Carb_Kinase"/>
</dbReference>
<protein>
    <submittedName>
        <fullName evidence="7">Xylulokinase</fullName>
    </submittedName>
</protein>
<evidence type="ECO:0000256" key="1">
    <source>
        <dbReference type="ARBA" id="ARBA00009156"/>
    </source>
</evidence>
<keyword evidence="2" id="KW-0859">Xylose metabolism</keyword>
<evidence type="ECO:0000256" key="2">
    <source>
        <dbReference type="ARBA" id="ARBA00022629"/>
    </source>
</evidence>
<feature type="domain" description="Carbohydrate kinase FGGY C-terminal" evidence="6">
    <location>
        <begin position="262"/>
        <end position="460"/>
    </location>
</feature>
<dbReference type="OrthoDB" id="9805576at2"/>
<name>A0A2C8YR50_9MICO</name>